<sequence length="108" mass="12588">MIEMAKQLLKLPQEIPASEPFHVALLLATVAWNREVVGDDFQSNDQYYDLISEIEKHDPVLWDDLVSSDCEAMISKLREYKRNKYLFDTREIVSCGINERGNIEVNWV</sequence>
<gene>
    <name evidence="1" type="ORF">GZ22D9_48</name>
</gene>
<dbReference type="EMBL" id="AY714835">
    <property type="protein sequence ID" value="AAU82905.2"/>
    <property type="molecule type" value="Genomic_DNA"/>
</dbReference>
<organism evidence="1">
    <name type="scientific">Uncultured archaeon GZfos26G2</name>
    <dbReference type="NCBI Taxonomy" id="3386331"/>
    <lineage>
        <taxon>Archaea</taxon>
        <taxon>Methanobacteriati</taxon>
        <taxon>Methanobacteriota</taxon>
        <taxon>Stenosarchaea group</taxon>
        <taxon>Methanomicrobia</taxon>
        <taxon>Candidatus Methanophagales</taxon>
        <taxon>Candidatus Methanophagaceae</taxon>
        <taxon>Candidatus Methanophaga</taxon>
    </lineage>
</organism>
<reference evidence="1" key="1">
    <citation type="journal article" date="2004" name="Science">
        <title>Reverse methanogenesis: testing the hypothesis with environmental genomics.</title>
        <authorList>
            <person name="Hallam S.J."/>
            <person name="Putnam N."/>
            <person name="Preston C.M."/>
            <person name="Detter J.C."/>
            <person name="Rokhsar D."/>
            <person name="Richardson P.M."/>
            <person name="DeLong E.F."/>
        </authorList>
    </citation>
    <scope>NUCLEOTIDE SEQUENCE</scope>
</reference>
<dbReference type="AlphaFoldDB" id="A0A805YXT2"/>
<proteinExistence type="predicted"/>
<accession>A0A805YXT2</accession>
<evidence type="ECO:0000313" key="1">
    <source>
        <dbReference type="EMBL" id="AAU82905.2"/>
    </source>
</evidence>
<name>A0A805YXT2_UNCAG</name>
<protein>
    <submittedName>
        <fullName evidence="1">Uncharacterized protein</fullName>
    </submittedName>
</protein>